<name>A0A182JMH6_ANOAO</name>
<dbReference type="InterPro" id="IPR000772">
    <property type="entry name" value="Ricin_B_lectin"/>
</dbReference>
<keyword evidence="6" id="KW-0808">Transferase</keyword>
<evidence type="ECO:0000259" key="16">
    <source>
        <dbReference type="SMART" id="SM00458"/>
    </source>
</evidence>
<evidence type="ECO:0000256" key="10">
    <source>
        <dbReference type="ARBA" id="ARBA00022968"/>
    </source>
</evidence>
<dbReference type="FunFam" id="3.90.550.10:FF:000021">
    <property type="entry name" value="Polypeptide N-acetylgalactosaminyltransferase"/>
    <property type="match status" value="1"/>
</dbReference>
<comment type="pathway">
    <text evidence="3">Protein modification; protein glycosylation.</text>
</comment>
<dbReference type="InterPro" id="IPR029044">
    <property type="entry name" value="Nucleotide-diphossugar_trans"/>
</dbReference>
<dbReference type="PANTHER" id="PTHR11675">
    <property type="entry name" value="N-ACETYLGALACTOSAMINYLTRANSFERASE"/>
    <property type="match status" value="1"/>
</dbReference>
<keyword evidence="5" id="KW-0328">Glycosyltransferase</keyword>
<dbReference type="GO" id="GO:0000139">
    <property type="term" value="C:Golgi membrane"/>
    <property type="evidence" value="ECO:0007669"/>
    <property type="project" value="UniProtKB-SubCell"/>
</dbReference>
<keyword evidence="10" id="KW-0735">Signal-anchor</keyword>
<evidence type="ECO:0000256" key="8">
    <source>
        <dbReference type="ARBA" id="ARBA00022723"/>
    </source>
</evidence>
<keyword evidence="15" id="KW-0464">Manganese</keyword>
<sequence length="3131" mass="357711">MHLETISVTVCLVVLRFPMSMSIQFSERLNSLEEFKRAHQEREQKLASKTEVGILPEEVLTIPKYDVYEYEQHYTQVPDDEWNVKQPGDMGKPVKLPENATEEERQLEKQLFKEQALNQYVSDLIPVRRRLPDVRDPWCTKEQQLLKALPQVSIVIVFYNEAWSVLVRTVHSILDRSPKELIKEILLVDDYSSHANLRTMLQEYWASYPMVRVLRVPERLGLIRARLYGAKNATSDFLTFLDAHCECTFGWLEALLDPVVRDPHTIAMPTIDWINENTLAHETANAPSFYGAMGWGLDFGWRGRWDRVNKPENKMEPFPTPIMAGGLFAIHRKFFERLGWYDEGLDVYGGENIELSLKAWMCGGKMVTVPCSRVAHIQKAGHPYLNNVKKDVVRLNSVRVSEVWMDEYAEVLYSMFGGLKYGGNYGDVSERKKLRERLHCKDFHWYLANVFPELTVELTNKVPGHGPLINEALQDQSPGYCLSFDVSKNAVSMVRCQKGEPNQQWYYSLYGEISNDNHCLDYDANMVLMFQCHKSKGNQEWQYNVTTHLFEHVKHKGKCLTAEQQSKKVTIASMRNVVTFGSGISRRCTLTVLVSVTVSLALLVLYFVYDVDVMHTPGRLLLERYRDRIGELDTFPATSETPPPTMDTVPGNIAAAGGFHFRYTTLGLDPRYATPPGDMGAAVVANLADPDVSAMVDDGIKTQGFNQYSSDLMSVRRRLPEIRDPWCREPGRFLATLPETSIVIVFYNEAWSVVVRTVHSVLDRSPAHLVREIVLVDDSSTLPTLKTQLEEYFRPHAKVRVIRAPTRLGLIRARIFGAKNTSADLITFLDAHVECTVGWLEALLDVVARNATTIAIPTIDWIDEKNMALVANKSLGYIGAYDWDLNFGWWGRWSMKKKYANKVEPFDTPAMAGGLFTINRAFFERLGWYDEGFDIYGIENIELSMKSWMCGGKMVTVWMDEYKQVIFDIQGIPHYLEEEFGPIAERKAVRERAGCRSFRYYIEHAFPEMRSPYVPGAFRGEVHSVALGPGQCLEYRPNDEGFFGMAPCDGKQKTQYWTHNYYQELNSYRFCIDYTGTILAMIRCHRGRGNQAWRVQTNTGQLQSVKHDKCLALDPSTNVSLTMRTCDPKDDFQRWTYPEPPGDLGTEVKIDTNDTEVSAMIQDGLINQGLNQYASDLMSVRRRLKDVRDPWCREPGRYPTDLPATSVVIIFYNEAWSVLVRTVHSILDRSPANLVREIVLVDDFSNLPHLKTQLEEYFAPIPKVRIMRAPKRLGLIRARMFGGKSTKTDIITYLDAHVEVTVGWLEALIAPVAKNSTTITIPTIDWIDENNMKHRIEHAPTYVGAYDWDLNFGWWGRWSMKKKYENKMEPFDTPAMAGGLFTISRSFFERLGWYDEGFDIYGIENIELSMKSWMCGGKMVTVPCSRVAHIQKMGHPYLAKESKDVVRSNSIRLAEVWMDEYKGIIFDIYGIPHYLEEEFGSVATRKAVREAANCRPFRYYLENAFPEMHNPLVPGAFRGEMHNVALGNASCLTYRVEGNFLGMAPCDGLQKTQYWTHNYYQELNNYKNCIDAVSERVEVYGCHRSRGNQAWEYMVNTQQIRSVKRDTCLTLESRTNVTVTLVPCDASKPEQKWSVNFIELDVGAGYNYKHSMASSPHQSSCGCPLVIVLALFLGLNLFLYTSDDMVIQYSSIWKLMPSSKMKKLEESSMLVHRNEFHQLTDSVPPPGHMGSAVQLNLSDREVATLVDSSIKLHGFNEYAATLVSLRRVLPDLRDARCVGNVRDVQLPKTSIVIVFFNEPWSVLVRTVHSVLDNTPGYLIDEILLVDDRSFLPNLKTPLEEYFRPFATVRILRAPERLGLIRARLFGAKNTTSTVLTFLDAHVECTKGWLEPLLTEVAKSDSTIAVPLIDRVDDNDMHLIGNVSSWLLGAFEWDLNYGWWNRSTFPSRTQPGQAPAEPFETPAMAGGLFTIARPFFARLGWYDEQFRVYGMENSELSIKSWMCGGKILTVPCAHVAHIRKRAHPFIDPFGRLNVTFRNSIRLAEVWMDEFRQVVYDVNGIPGYRVDLFGSVEERKATRARAGCQPFRYFLQRAYPEMPSPIVPGAFRGEMHSAALGNATCLTAGPRVPGMSACDGRNETQFWAHNFYQELNSYKRCIDVAVSGVDLALVQCHRLRGTQAWYYDVESAHIRNIQHGKCLTVDTQSGNNTLRLEPCVKDELLVLLIHYNFFICENIPPRIQEGYGSERTRSYPPGDMGVPVLFNKTNPTIAAAVKGSLHRYGLNEYASDLVSVRRRLPDLRDPWCREPNRLLPVLPATSVVIVFHNEAWSVLMRSVHSVLDRTPAHLLHEIILVDDCSHFPYLKTQLDEYFQAYPKVKIHRLKERLGLIRARMIGAKSASSDFLTFLDAHVECTKGWLEPLLDLVARNSTTIALPTIDRIDEIDLHFKTNVTLLLAGSFEWDLNFGWCERKMLHQRYAHPSEPFETPAMAGGLFTIHRAFFERLGWYDEGMKIYGMENIELSLKGWMCGGRLLTVPCSRVGHIQKSAHPYLYNISMDVALLRRVLTRENGERHLLPAAYEPPVGHHNPKESDFPGDMGHPVSVDLNNSSVRKLVEEGLQTFGYNQYASDLMSVRRRLPDVRASWCRAPERSKEPAAPLPPTSIVIVFYNEAWSVLLRTVHSILDRTPDRLIQEIVLVDDCSTSGERICFDPMPPIHMTDRFCFVAYLKTRLDDYFARFAKVRILRAPKRLGLIAAKVFGAKATSAKIITFLDAHVECTVGWLEPLLSEVVANETTIAIPTIDQINPMSMELETNFAPRVVGAYRWDLNFGWWGRAAMKKRYPNPHVPFDTPAMAGGLFTINRAFFERLGWYDEGFDTYGIENIELSMKSWMCGGKMVIVPCARVAHVQKRGHPYLDGSETDVVQRNSLRLAEVWMDEYRQVIFDVYGVPRYFKEHFGSVDARKAVRRRAQCGTFRDYVLRGFPEMMNPLVPGAFRGEIRNGALSANLCLTRFWIDSSLSMSPCDGLETQQYWTHNFYHELNNYSTCIEPKRLGSSHRYHPQTARCHRMEKPGTQRWRYLVASKQIQSEKIGQCLAVGRGADSHSITIEPCDSMSRNQKWLVKFVELDVSIFRYY</sequence>
<dbReference type="SMART" id="SM00458">
    <property type="entry name" value="RICIN"/>
    <property type="match status" value="5"/>
</dbReference>
<dbReference type="InterPro" id="IPR001173">
    <property type="entry name" value="Glyco_trans_2-like"/>
</dbReference>
<evidence type="ECO:0000256" key="11">
    <source>
        <dbReference type="ARBA" id="ARBA00022989"/>
    </source>
</evidence>
<evidence type="ECO:0000256" key="15">
    <source>
        <dbReference type="ARBA" id="ARBA00023211"/>
    </source>
</evidence>
<dbReference type="Pfam" id="PF00652">
    <property type="entry name" value="Ricin_B_lectin"/>
    <property type="match status" value="5"/>
</dbReference>
<dbReference type="GO" id="GO:0006493">
    <property type="term" value="P:protein O-linked glycosylation"/>
    <property type="evidence" value="ECO:0007669"/>
    <property type="project" value="TreeGrafter"/>
</dbReference>
<keyword evidence="9" id="KW-0430">Lectin</keyword>
<keyword evidence="14" id="KW-1015">Disulfide bond</keyword>
<evidence type="ECO:0000256" key="6">
    <source>
        <dbReference type="ARBA" id="ARBA00022679"/>
    </source>
</evidence>
<keyword evidence="13" id="KW-0472">Membrane</keyword>
<reference evidence="17" key="1">
    <citation type="submission" date="2022-08" db="UniProtKB">
        <authorList>
            <consortium name="EnsemblMetazoa"/>
        </authorList>
    </citation>
    <scope>IDENTIFICATION</scope>
    <source>
        <strain evidence="17">EBRO</strain>
    </source>
</reference>
<keyword evidence="7" id="KW-0812">Transmembrane</keyword>
<accession>A0A182JMH6</accession>
<dbReference type="SUPFAM" id="SSF53448">
    <property type="entry name" value="Nucleotide-diphospho-sugar transferases"/>
    <property type="match status" value="6"/>
</dbReference>
<dbReference type="Pfam" id="PF00535">
    <property type="entry name" value="Glycos_transf_2"/>
    <property type="match status" value="7"/>
</dbReference>
<dbReference type="PANTHER" id="PTHR11675:SF131">
    <property type="entry name" value="POLYPEPTIDE N-ACETYLGALACTOSAMINYLTRANSFERASE 9-RELATED"/>
    <property type="match status" value="1"/>
</dbReference>
<dbReference type="VEuPathDB" id="VectorBase:AATE020839"/>
<comment type="cofactor">
    <cofactor evidence="1">
        <name>Mn(2+)</name>
        <dbReference type="ChEBI" id="CHEBI:29035"/>
    </cofactor>
</comment>
<evidence type="ECO:0000256" key="12">
    <source>
        <dbReference type="ARBA" id="ARBA00023034"/>
    </source>
</evidence>
<evidence type="ECO:0000256" key="2">
    <source>
        <dbReference type="ARBA" id="ARBA00004323"/>
    </source>
</evidence>
<feature type="domain" description="Ricin B lectin" evidence="16">
    <location>
        <begin position="1518"/>
        <end position="1636"/>
    </location>
</feature>
<dbReference type="GO" id="GO:0046872">
    <property type="term" value="F:metal ion binding"/>
    <property type="evidence" value="ECO:0007669"/>
    <property type="project" value="UniProtKB-KW"/>
</dbReference>
<dbReference type="InterPro" id="IPR045885">
    <property type="entry name" value="GalNAc-T"/>
</dbReference>
<evidence type="ECO:0000256" key="9">
    <source>
        <dbReference type="ARBA" id="ARBA00022734"/>
    </source>
</evidence>
<evidence type="ECO:0000256" key="4">
    <source>
        <dbReference type="ARBA" id="ARBA00005680"/>
    </source>
</evidence>
<dbReference type="STRING" id="41427.A0A182JMH6"/>
<organism evidence="17">
    <name type="scientific">Anopheles atroparvus</name>
    <name type="common">European mosquito</name>
    <dbReference type="NCBI Taxonomy" id="41427"/>
    <lineage>
        <taxon>Eukaryota</taxon>
        <taxon>Metazoa</taxon>
        <taxon>Ecdysozoa</taxon>
        <taxon>Arthropoda</taxon>
        <taxon>Hexapoda</taxon>
        <taxon>Insecta</taxon>
        <taxon>Pterygota</taxon>
        <taxon>Neoptera</taxon>
        <taxon>Endopterygota</taxon>
        <taxon>Diptera</taxon>
        <taxon>Nematocera</taxon>
        <taxon>Culicoidea</taxon>
        <taxon>Culicidae</taxon>
        <taxon>Anophelinae</taxon>
        <taxon>Anopheles</taxon>
    </lineage>
</organism>
<dbReference type="GO" id="GO:0030246">
    <property type="term" value="F:carbohydrate binding"/>
    <property type="evidence" value="ECO:0007669"/>
    <property type="project" value="UniProtKB-KW"/>
</dbReference>
<evidence type="ECO:0000256" key="13">
    <source>
        <dbReference type="ARBA" id="ARBA00023136"/>
    </source>
</evidence>
<dbReference type="GO" id="GO:0004653">
    <property type="term" value="F:polypeptide N-acetylgalactosaminyltransferase activity"/>
    <property type="evidence" value="ECO:0007669"/>
    <property type="project" value="UniProtKB-ARBA"/>
</dbReference>
<evidence type="ECO:0000256" key="3">
    <source>
        <dbReference type="ARBA" id="ARBA00004922"/>
    </source>
</evidence>
<evidence type="ECO:0000256" key="7">
    <source>
        <dbReference type="ARBA" id="ARBA00022692"/>
    </source>
</evidence>
<dbReference type="InterPro" id="IPR035992">
    <property type="entry name" value="Ricin_B-like_lectins"/>
</dbReference>
<comment type="subcellular location">
    <subcellularLocation>
        <location evidence="2">Golgi apparatus membrane</location>
        <topology evidence="2">Single-pass type II membrane protein</topology>
    </subcellularLocation>
</comment>
<keyword evidence="12" id="KW-0333">Golgi apparatus</keyword>
<keyword evidence="8" id="KW-0479">Metal-binding</keyword>
<feature type="domain" description="Ricin B lectin" evidence="16">
    <location>
        <begin position="2106"/>
        <end position="2225"/>
    </location>
</feature>
<keyword evidence="11" id="KW-1133">Transmembrane helix</keyword>
<dbReference type="SUPFAM" id="SSF50370">
    <property type="entry name" value="Ricin B-like lectins"/>
    <property type="match status" value="5"/>
</dbReference>
<protein>
    <recommendedName>
        <fullName evidence="16">Ricin B lectin domain-containing protein</fullName>
    </recommendedName>
</protein>
<evidence type="ECO:0000256" key="5">
    <source>
        <dbReference type="ARBA" id="ARBA00022676"/>
    </source>
</evidence>
<evidence type="ECO:0000256" key="1">
    <source>
        <dbReference type="ARBA" id="ARBA00001936"/>
    </source>
</evidence>
<evidence type="ECO:0000313" key="17">
    <source>
        <dbReference type="EnsemblMetazoa" id="AATE020839-PA.1"/>
    </source>
</evidence>
<dbReference type="PROSITE" id="PS50231">
    <property type="entry name" value="RICIN_B_LECTIN"/>
    <property type="match status" value="5"/>
</dbReference>
<dbReference type="EnsemblMetazoa" id="AATE020839-RA">
    <property type="protein sequence ID" value="AATE020839-PA.1"/>
    <property type="gene ID" value="AATE020839"/>
</dbReference>
<feature type="domain" description="Ricin B lectin" evidence="16">
    <location>
        <begin position="2992"/>
        <end position="3119"/>
    </location>
</feature>
<feature type="domain" description="Ricin B lectin" evidence="16">
    <location>
        <begin position="466"/>
        <end position="591"/>
    </location>
</feature>
<feature type="domain" description="Ricin B lectin" evidence="16">
    <location>
        <begin position="1019"/>
        <end position="1138"/>
    </location>
</feature>
<dbReference type="CDD" id="cd02510">
    <property type="entry name" value="pp-GalNAc-T"/>
    <property type="match status" value="1"/>
</dbReference>
<dbReference type="Gene3D" id="2.80.10.50">
    <property type="match status" value="5"/>
</dbReference>
<comment type="similarity">
    <text evidence="4">Belongs to the glycosyltransferase 2 family. GalNAc-T subfamily.</text>
</comment>
<proteinExistence type="inferred from homology"/>
<dbReference type="Gene3D" id="3.90.550.10">
    <property type="entry name" value="Spore Coat Polysaccharide Biosynthesis Protein SpsA, Chain A"/>
    <property type="match status" value="6"/>
</dbReference>
<evidence type="ECO:0000256" key="14">
    <source>
        <dbReference type="ARBA" id="ARBA00023157"/>
    </source>
</evidence>